<dbReference type="SMART" id="SM01011">
    <property type="entry name" value="AMP_N"/>
    <property type="match status" value="1"/>
</dbReference>
<dbReference type="Gene3D" id="3.40.350.10">
    <property type="entry name" value="Creatinase/prolidase N-terminal domain"/>
    <property type="match status" value="1"/>
</dbReference>
<dbReference type="SUPFAM" id="SSF53092">
    <property type="entry name" value="Creatinase/prolidase N-terminal domain"/>
    <property type="match status" value="1"/>
</dbReference>
<comment type="similarity">
    <text evidence="3">Belongs to the peptidase M24B family.</text>
</comment>
<evidence type="ECO:0000313" key="10">
    <source>
        <dbReference type="Proteomes" id="UP000199532"/>
    </source>
</evidence>
<dbReference type="PANTHER" id="PTHR43226:SF4">
    <property type="entry name" value="XAA-PRO AMINOPEPTIDASE 3"/>
    <property type="match status" value="1"/>
</dbReference>
<evidence type="ECO:0000256" key="1">
    <source>
        <dbReference type="ARBA" id="ARBA00001424"/>
    </source>
</evidence>
<comment type="cofactor">
    <cofactor evidence="2">
        <name>Mn(2+)</name>
        <dbReference type="ChEBI" id="CHEBI:29035"/>
    </cofactor>
</comment>
<dbReference type="EC" id="3.4.11.9" evidence="4"/>
<keyword evidence="5" id="KW-0479">Metal-binding</keyword>
<dbReference type="PANTHER" id="PTHR43226">
    <property type="entry name" value="XAA-PRO AMINOPEPTIDASE 3"/>
    <property type="match status" value="1"/>
</dbReference>
<proteinExistence type="inferred from homology"/>
<evidence type="ECO:0000256" key="2">
    <source>
        <dbReference type="ARBA" id="ARBA00001936"/>
    </source>
</evidence>
<organism evidence="9 10">
    <name type="scientific">Dyadobacter koreensis</name>
    <dbReference type="NCBI Taxonomy" id="408657"/>
    <lineage>
        <taxon>Bacteria</taxon>
        <taxon>Pseudomonadati</taxon>
        <taxon>Bacteroidota</taxon>
        <taxon>Cytophagia</taxon>
        <taxon>Cytophagales</taxon>
        <taxon>Spirosomataceae</taxon>
        <taxon>Dyadobacter</taxon>
    </lineage>
</organism>
<name>A0A1H6PZL3_9BACT</name>
<dbReference type="STRING" id="408657.SAMN04487995_0002"/>
<evidence type="ECO:0000256" key="6">
    <source>
        <dbReference type="ARBA" id="ARBA00022801"/>
    </source>
</evidence>
<evidence type="ECO:0000259" key="8">
    <source>
        <dbReference type="SMART" id="SM01011"/>
    </source>
</evidence>
<dbReference type="Pfam" id="PF05195">
    <property type="entry name" value="AMP_N"/>
    <property type="match status" value="1"/>
</dbReference>
<keyword evidence="7" id="KW-0464">Manganese</keyword>
<dbReference type="OrthoDB" id="9806388at2"/>
<dbReference type="InterPro" id="IPR052433">
    <property type="entry name" value="X-Pro_dipept-like"/>
</dbReference>
<keyword evidence="9" id="KW-0031">Aminopeptidase</keyword>
<dbReference type="CDD" id="cd01087">
    <property type="entry name" value="Prolidase"/>
    <property type="match status" value="1"/>
</dbReference>
<dbReference type="Proteomes" id="UP000199532">
    <property type="component" value="Unassembled WGS sequence"/>
</dbReference>
<dbReference type="GO" id="GO:0005829">
    <property type="term" value="C:cytosol"/>
    <property type="evidence" value="ECO:0007669"/>
    <property type="project" value="TreeGrafter"/>
</dbReference>
<dbReference type="GO" id="GO:0006508">
    <property type="term" value="P:proteolysis"/>
    <property type="evidence" value="ECO:0007669"/>
    <property type="project" value="TreeGrafter"/>
</dbReference>
<dbReference type="SUPFAM" id="SSF55920">
    <property type="entry name" value="Creatinase/aminopeptidase"/>
    <property type="match status" value="1"/>
</dbReference>
<dbReference type="Gene3D" id="3.90.230.10">
    <property type="entry name" value="Creatinase/methionine aminopeptidase superfamily"/>
    <property type="match status" value="1"/>
</dbReference>
<evidence type="ECO:0000313" key="9">
    <source>
        <dbReference type="EMBL" id="SEI37048.1"/>
    </source>
</evidence>
<dbReference type="Pfam" id="PF00557">
    <property type="entry name" value="Peptidase_M24"/>
    <property type="match status" value="1"/>
</dbReference>
<comment type="catalytic activity">
    <reaction evidence="1">
        <text>Release of any N-terminal amino acid, including proline, that is linked to proline, even from a dipeptide or tripeptide.</text>
        <dbReference type="EC" id="3.4.11.9"/>
    </reaction>
</comment>
<dbReference type="InterPro" id="IPR029149">
    <property type="entry name" value="Creatin/AminoP/Spt16_N"/>
</dbReference>
<keyword evidence="9" id="KW-0645">Protease</keyword>
<sequence>MFSVDIYKQRRNALKKAVGKGIILFFGNEEVGMNYKDNTYHFRQDSSFLYFFGLDKPNLAAVINIDEDLEILLGNEPTIDDIVWMGTQPSVTEIAAQTGIFKVTGLRELGVLVKKSVASRQEIHYLPPYRSETIIKLSEILSVPFDQVKGGASATLIKGVVAQRSYKSDLEIAEINKAVNISNEMHLAAMRHSAEGVTEKYVAGIVEGLALSAGGNIAYPVIYTVNGQTLHNHPTNNKLKKGQLVLCDSGAETPTHYAGDLTRTFPVNQKFSQLQKQVYQIVLQAEEAAANSLKPGIRFLDVHLIACEKLVEGLKDLGLMKGDVKEAVSRGAHTLFFQCGLGHMMGLDVHDMEDLGEQYVGYSEGMIKSKEFGLKSLRLGRELESGFVLTVEPGLYFIPELMDMWQAEGKLKDFINYDKLSAFRDFGGARVEENFLITDNGYQLLGEPLIKSVVDIEGLSRF</sequence>
<dbReference type="InterPro" id="IPR000994">
    <property type="entry name" value="Pept_M24"/>
</dbReference>
<gene>
    <name evidence="9" type="ORF">SAMN04487995_0002</name>
</gene>
<dbReference type="GO" id="GO:0070006">
    <property type="term" value="F:metalloaminopeptidase activity"/>
    <property type="evidence" value="ECO:0007669"/>
    <property type="project" value="InterPro"/>
</dbReference>
<accession>A0A1H6PZL3</accession>
<dbReference type="RefSeq" id="WP_090330420.1">
    <property type="nucleotide sequence ID" value="NZ_FNXY01000001.1"/>
</dbReference>
<evidence type="ECO:0000256" key="7">
    <source>
        <dbReference type="ARBA" id="ARBA00023211"/>
    </source>
</evidence>
<dbReference type="InterPro" id="IPR007865">
    <property type="entry name" value="Aminopep_P_N"/>
</dbReference>
<dbReference type="EMBL" id="FNXY01000001">
    <property type="protein sequence ID" value="SEI37048.1"/>
    <property type="molecule type" value="Genomic_DNA"/>
</dbReference>
<evidence type="ECO:0000256" key="3">
    <source>
        <dbReference type="ARBA" id="ARBA00008766"/>
    </source>
</evidence>
<keyword evidence="6" id="KW-0378">Hydrolase</keyword>
<dbReference type="InterPro" id="IPR036005">
    <property type="entry name" value="Creatinase/aminopeptidase-like"/>
</dbReference>
<keyword evidence="10" id="KW-1185">Reference proteome</keyword>
<evidence type="ECO:0000256" key="4">
    <source>
        <dbReference type="ARBA" id="ARBA00012574"/>
    </source>
</evidence>
<protein>
    <recommendedName>
        <fullName evidence="4">Xaa-Pro aminopeptidase</fullName>
        <ecNumber evidence="4">3.4.11.9</ecNumber>
    </recommendedName>
</protein>
<feature type="domain" description="Aminopeptidase P N-terminal" evidence="8">
    <location>
        <begin position="2"/>
        <end position="134"/>
    </location>
</feature>
<evidence type="ECO:0000256" key="5">
    <source>
        <dbReference type="ARBA" id="ARBA00022723"/>
    </source>
</evidence>
<dbReference type="GO" id="GO:0030145">
    <property type="term" value="F:manganese ion binding"/>
    <property type="evidence" value="ECO:0007669"/>
    <property type="project" value="InterPro"/>
</dbReference>
<reference evidence="9 10" key="1">
    <citation type="submission" date="2016-10" db="EMBL/GenBank/DDBJ databases">
        <authorList>
            <person name="de Groot N.N."/>
        </authorList>
    </citation>
    <scope>NUCLEOTIDE SEQUENCE [LARGE SCALE GENOMIC DNA]</scope>
    <source>
        <strain evidence="9 10">DSM 19938</strain>
    </source>
</reference>
<dbReference type="AlphaFoldDB" id="A0A1H6PZL3"/>